<keyword evidence="1" id="KW-0732">Signal</keyword>
<evidence type="ECO:0000256" key="1">
    <source>
        <dbReference type="SAM" id="SignalP"/>
    </source>
</evidence>
<dbReference type="AlphaFoldDB" id="A0A834VKP1"/>
<protein>
    <submittedName>
        <fullName evidence="2">Uncharacterized protein</fullName>
    </submittedName>
</protein>
<feature type="chain" id="PRO_5032472923" evidence="1">
    <location>
        <begin position="21"/>
        <end position="89"/>
    </location>
</feature>
<gene>
    <name evidence="2" type="ORF">PtrM4_147590</name>
</gene>
<name>A0A834VKP1_9PLEO</name>
<feature type="signal peptide" evidence="1">
    <location>
        <begin position="1"/>
        <end position="20"/>
    </location>
</feature>
<dbReference type="KEGG" id="ptrr:90958058"/>
<dbReference type="EMBL" id="NQIK02000009">
    <property type="protein sequence ID" value="KAF7566439.1"/>
    <property type="molecule type" value="Genomic_DNA"/>
</dbReference>
<dbReference type="Proteomes" id="UP000245464">
    <property type="component" value="Chromosome 9"/>
</dbReference>
<dbReference type="RefSeq" id="XP_065959897.1">
    <property type="nucleotide sequence ID" value="XM_066109914.1"/>
</dbReference>
<accession>A0A834VKP1</accession>
<organism evidence="2 3">
    <name type="scientific">Pyrenophora tritici-repentis</name>
    <dbReference type="NCBI Taxonomy" id="45151"/>
    <lineage>
        <taxon>Eukaryota</taxon>
        <taxon>Fungi</taxon>
        <taxon>Dikarya</taxon>
        <taxon>Ascomycota</taxon>
        <taxon>Pezizomycotina</taxon>
        <taxon>Dothideomycetes</taxon>
        <taxon>Pleosporomycetidae</taxon>
        <taxon>Pleosporales</taxon>
        <taxon>Pleosporineae</taxon>
        <taxon>Pleosporaceae</taxon>
        <taxon>Pyrenophora</taxon>
    </lineage>
</organism>
<dbReference type="GeneID" id="90958058"/>
<sequence>MFSILNLASVLALITHSLNSSPSFWAKALTSAESPTILLLFPDVKGVYMSTFDTSVNVGTNIDLVYERSQWNYVGSKTHVRPAVTTRVN</sequence>
<proteinExistence type="predicted"/>
<evidence type="ECO:0000313" key="2">
    <source>
        <dbReference type="EMBL" id="KAF7566439.1"/>
    </source>
</evidence>
<comment type="caution">
    <text evidence="2">The sequence shown here is derived from an EMBL/GenBank/DDBJ whole genome shotgun (WGS) entry which is preliminary data.</text>
</comment>
<reference evidence="2" key="1">
    <citation type="journal article" date="2018" name="BMC Genomics">
        <title>Comparative genomics of the wheat fungal pathogen Pyrenophora tritici-repentis reveals chromosomal variations and genome plasticity.</title>
        <authorList>
            <person name="Moolhuijzen P."/>
            <person name="See P.T."/>
            <person name="Hane J.K."/>
            <person name="Shi G."/>
            <person name="Liu Z."/>
            <person name="Oliver R.P."/>
            <person name="Moffat C.S."/>
        </authorList>
    </citation>
    <scope>NUCLEOTIDE SEQUENCE [LARGE SCALE GENOMIC DNA]</scope>
    <source>
        <strain evidence="2">M4</strain>
    </source>
</reference>
<evidence type="ECO:0000313" key="3">
    <source>
        <dbReference type="Proteomes" id="UP000245464"/>
    </source>
</evidence>